<feature type="non-terminal residue" evidence="2">
    <location>
        <position position="177"/>
    </location>
</feature>
<feature type="region of interest" description="Disordered" evidence="1">
    <location>
        <begin position="1"/>
        <end position="25"/>
    </location>
</feature>
<protein>
    <submittedName>
        <fullName evidence="2">Uncharacterized protein</fullName>
    </submittedName>
</protein>
<evidence type="ECO:0000256" key="1">
    <source>
        <dbReference type="SAM" id="MobiDB-lite"/>
    </source>
</evidence>
<sequence>MTKKRKRPHSHNVKPIPSTQLNVKQIERQLSRGTERTLAASTWNETNARSTVAKSSETLYKLHRGCLSNSQTGTSSNQSGYFNGDIPNQAEANERSETWRAKTTPSDTVTHPLDSKQSRLQSTSCIFDSNVNAWRSERTISRDRKGKFVKNKSGRSPKTCSNEQVIKLPVIPVLKIS</sequence>
<name>A0A8S3YE43_9EUPU</name>
<feature type="compositionally biased region" description="Basic residues" evidence="1">
    <location>
        <begin position="1"/>
        <end position="12"/>
    </location>
</feature>
<feature type="region of interest" description="Disordered" evidence="1">
    <location>
        <begin position="69"/>
        <end position="116"/>
    </location>
</feature>
<feature type="compositionally biased region" description="Low complexity" evidence="1">
    <location>
        <begin position="69"/>
        <end position="80"/>
    </location>
</feature>
<dbReference type="Proteomes" id="UP000678393">
    <property type="component" value="Unassembled WGS sequence"/>
</dbReference>
<dbReference type="EMBL" id="CAJHNH020000107">
    <property type="protein sequence ID" value="CAG5115347.1"/>
    <property type="molecule type" value="Genomic_DNA"/>
</dbReference>
<evidence type="ECO:0000313" key="3">
    <source>
        <dbReference type="Proteomes" id="UP000678393"/>
    </source>
</evidence>
<proteinExistence type="predicted"/>
<evidence type="ECO:0000313" key="2">
    <source>
        <dbReference type="EMBL" id="CAG5115347.1"/>
    </source>
</evidence>
<dbReference type="AlphaFoldDB" id="A0A8S3YE43"/>
<accession>A0A8S3YE43</accession>
<comment type="caution">
    <text evidence="2">The sequence shown here is derived from an EMBL/GenBank/DDBJ whole genome shotgun (WGS) entry which is preliminary data.</text>
</comment>
<gene>
    <name evidence="2" type="ORF">CUNI_LOCUS905</name>
</gene>
<keyword evidence="3" id="KW-1185">Reference proteome</keyword>
<reference evidence="2" key="1">
    <citation type="submission" date="2021-04" db="EMBL/GenBank/DDBJ databases">
        <authorList>
            <consortium name="Molecular Ecology Group"/>
        </authorList>
    </citation>
    <scope>NUCLEOTIDE SEQUENCE</scope>
</reference>
<organism evidence="2 3">
    <name type="scientific">Candidula unifasciata</name>
    <dbReference type="NCBI Taxonomy" id="100452"/>
    <lineage>
        <taxon>Eukaryota</taxon>
        <taxon>Metazoa</taxon>
        <taxon>Spiralia</taxon>
        <taxon>Lophotrochozoa</taxon>
        <taxon>Mollusca</taxon>
        <taxon>Gastropoda</taxon>
        <taxon>Heterobranchia</taxon>
        <taxon>Euthyneura</taxon>
        <taxon>Panpulmonata</taxon>
        <taxon>Eupulmonata</taxon>
        <taxon>Stylommatophora</taxon>
        <taxon>Helicina</taxon>
        <taxon>Helicoidea</taxon>
        <taxon>Geomitridae</taxon>
        <taxon>Candidula</taxon>
    </lineage>
</organism>